<name>W5S4D1_9VIRU</name>
<organism evidence="1 2">
    <name type="scientific">Pithovirus sibericum</name>
    <dbReference type="NCBI Taxonomy" id="1450746"/>
    <lineage>
        <taxon>Viruses</taxon>
        <taxon>Pithoviruses</taxon>
        <taxon>Orthopithovirinae</taxon>
        <taxon>Alphapithovirus</taxon>
        <taxon>Alphapithovirus sibericum</taxon>
    </lineage>
</organism>
<protein>
    <submittedName>
        <fullName evidence="1">Uncharacterized protein</fullName>
    </submittedName>
</protein>
<keyword evidence="2" id="KW-1185">Reference proteome</keyword>
<evidence type="ECO:0000313" key="2">
    <source>
        <dbReference type="Proteomes" id="UP000202176"/>
    </source>
</evidence>
<dbReference type="GeneID" id="18266069"/>
<reference evidence="1 2" key="1">
    <citation type="journal article" date="2014" name="Proc. Natl. Acad. Sci. U.S.A.">
        <title>Thirty-thousand-year-old distant relative of giant icosahedral DNA viruses with a pandoravirus morphology.</title>
        <authorList>
            <person name="Legendre M."/>
            <person name="Bartoli J."/>
            <person name="Shmakova L."/>
            <person name="Jeudy S."/>
            <person name="Labadie K."/>
            <person name="Adrait A."/>
            <person name="Lescot M."/>
            <person name="Poirot O."/>
            <person name="Bertaux L."/>
            <person name="Bruley C."/>
            <person name="Coute Y."/>
            <person name="Rivkina E."/>
            <person name="Abergel C."/>
            <person name="Claverie J.M."/>
        </authorList>
    </citation>
    <scope>NUCLEOTIDE SEQUENCE [LARGE SCALE GENOMIC DNA]</scope>
    <source>
        <strain evidence="1">P1084-T</strain>
    </source>
</reference>
<dbReference type="Proteomes" id="UP000202176">
    <property type="component" value="Segment"/>
</dbReference>
<dbReference type="RefSeq" id="YP_009000943.1">
    <property type="nucleotide sequence ID" value="NC_023423.1"/>
</dbReference>
<sequence>MDVRTCFRCSVDITSQQSKIFCDKCNAEINSAPPSLPSSLLSSESKERRCSSCPSLIDPSLPSWHTSCRNCFIAKKRGGQEKKAHVCLDCSTPFEAGTPSWHKQCRNCWFESKKKEVAVARDCENCGVKMNAGEPKWKKVCLDCYKLQKQVSSTGIAQSPFQYTTVDPFFTDS</sequence>
<dbReference type="KEGG" id="vg:18266069"/>
<accession>W5S4D1</accession>
<dbReference type="EMBL" id="KF740664">
    <property type="protein sequence ID" value="AHH01608.1"/>
    <property type="molecule type" value="Genomic_DNA"/>
</dbReference>
<evidence type="ECO:0000313" key="1">
    <source>
        <dbReference type="EMBL" id="AHH01608.1"/>
    </source>
</evidence>
<gene>
    <name evidence="1" type="ORF">pv_41</name>
</gene>
<proteinExistence type="predicted"/>